<dbReference type="Pfam" id="PF13396">
    <property type="entry name" value="PLDc_N"/>
    <property type="match status" value="1"/>
</dbReference>
<evidence type="ECO:0000256" key="5">
    <source>
        <dbReference type="ARBA" id="ARBA00023136"/>
    </source>
</evidence>
<keyword evidence="2" id="KW-1003">Cell membrane</keyword>
<evidence type="ECO:0000313" key="9">
    <source>
        <dbReference type="Proteomes" id="UP001158045"/>
    </source>
</evidence>
<proteinExistence type="predicted"/>
<protein>
    <submittedName>
        <fullName evidence="8">PLDc N-terminal domain-containing protein</fullName>
    </submittedName>
</protein>
<comment type="subcellular location">
    <subcellularLocation>
        <location evidence="1">Cell membrane</location>
        <topology evidence="1">Multi-pass membrane protein</topology>
    </subcellularLocation>
</comment>
<evidence type="ECO:0000313" key="8">
    <source>
        <dbReference type="EMBL" id="MDH8679763.1"/>
    </source>
</evidence>
<dbReference type="InterPro" id="IPR027379">
    <property type="entry name" value="CLS_N"/>
</dbReference>
<keyword evidence="5 6" id="KW-0472">Membrane</keyword>
<dbReference type="EMBL" id="JARYZI010000016">
    <property type="protein sequence ID" value="MDH8679763.1"/>
    <property type="molecule type" value="Genomic_DNA"/>
</dbReference>
<dbReference type="RefSeq" id="WP_281095658.1">
    <property type="nucleotide sequence ID" value="NZ_JARYZI010000016.1"/>
</dbReference>
<feature type="transmembrane region" description="Helical" evidence="6">
    <location>
        <begin position="6"/>
        <end position="30"/>
    </location>
</feature>
<organism evidence="8 9">
    <name type="scientific">Fusibacter bizertensis</name>
    <dbReference type="NCBI Taxonomy" id="1488331"/>
    <lineage>
        <taxon>Bacteria</taxon>
        <taxon>Bacillati</taxon>
        <taxon>Bacillota</taxon>
        <taxon>Clostridia</taxon>
        <taxon>Eubacteriales</taxon>
        <taxon>Eubacteriales Family XII. Incertae Sedis</taxon>
        <taxon>Fusibacter</taxon>
    </lineage>
</organism>
<evidence type="ECO:0000256" key="3">
    <source>
        <dbReference type="ARBA" id="ARBA00022692"/>
    </source>
</evidence>
<keyword evidence="9" id="KW-1185">Reference proteome</keyword>
<evidence type="ECO:0000256" key="2">
    <source>
        <dbReference type="ARBA" id="ARBA00022475"/>
    </source>
</evidence>
<dbReference type="Proteomes" id="UP001158045">
    <property type="component" value="Unassembled WGS sequence"/>
</dbReference>
<name>A0ABT6NH52_9FIRM</name>
<reference evidence="8 9" key="1">
    <citation type="submission" date="2023-04" db="EMBL/GenBank/DDBJ databases">
        <title>Fusibacter bizertensis strain WBS, isolated from littoral bottom sediments of the Arctic seas - biochemical and genomic analysis.</title>
        <authorList>
            <person name="Brioukhanov A.L."/>
        </authorList>
    </citation>
    <scope>NUCLEOTIDE SEQUENCE [LARGE SCALE GENOMIC DNA]</scope>
    <source>
        <strain evidence="8 9">WBS</strain>
    </source>
</reference>
<sequence length="65" mass="7507">MDKLIEYLPILIPIIVLELGLMIAAIVHILRHKTYRIGNRTIWILVCFIQIIGPIAYFVFGRGDE</sequence>
<evidence type="ECO:0000256" key="6">
    <source>
        <dbReference type="SAM" id="Phobius"/>
    </source>
</evidence>
<evidence type="ECO:0000256" key="4">
    <source>
        <dbReference type="ARBA" id="ARBA00022989"/>
    </source>
</evidence>
<comment type="caution">
    <text evidence="8">The sequence shown here is derived from an EMBL/GenBank/DDBJ whole genome shotgun (WGS) entry which is preliminary data.</text>
</comment>
<feature type="transmembrane region" description="Helical" evidence="6">
    <location>
        <begin position="42"/>
        <end position="60"/>
    </location>
</feature>
<keyword evidence="3 6" id="KW-0812">Transmembrane</keyword>
<evidence type="ECO:0000259" key="7">
    <source>
        <dbReference type="Pfam" id="PF13396"/>
    </source>
</evidence>
<keyword evidence="4 6" id="KW-1133">Transmembrane helix</keyword>
<feature type="domain" description="Cardiolipin synthase N-terminal" evidence="7">
    <location>
        <begin position="21"/>
        <end position="62"/>
    </location>
</feature>
<gene>
    <name evidence="8" type="ORF">QE109_16515</name>
</gene>
<accession>A0ABT6NH52</accession>
<evidence type="ECO:0000256" key="1">
    <source>
        <dbReference type="ARBA" id="ARBA00004651"/>
    </source>
</evidence>